<evidence type="ECO:0000313" key="3">
    <source>
        <dbReference type="Proteomes" id="UP000307956"/>
    </source>
</evidence>
<proteinExistence type="predicted"/>
<dbReference type="InterPro" id="IPR019288">
    <property type="entry name" value="3'-5'_exonuclease_PolB-like"/>
</dbReference>
<organism evidence="2 3">
    <name type="scientific">Pseudothauera rhizosphaerae</name>
    <dbReference type="NCBI Taxonomy" id="2565932"/>
    <lineage>
        <taxon>Bacteria</taxon>
        <taxon>Pseudomonadati</taxon>
        <taxon>Pseudomonadota</taxon>
        <taxon>Betaproteobacteria</taxon>
        <taxon>Rhodocyclales</taxon>
        <taxon>Zoogloeaceae</taxon>
        <taxon>Pseudothauera</taxon>
    </lineage>
</organism>
<dbReference type="OrthoDB" id="13288at2"/>
<dbReference type="Gene3D" id="3.30.420.10">
    <property type="entry name" value="Ribonuclease H-like superfamily/Ribonuclease H"/>
    <property type="match status" value="1"/>
</dbReference>
<dbReference type="InterPro" id="IPR012337">
    <property type="entry name" value="RNaseH-like_sf"/>
</dbReference>
<dbReference type="SUPFAM" id="SSF53098">
    <property type="entry name" value="Ribonuclease H-like"/>
    <property type="match status" value="1"/>
</dbReference>
<feature type="domain" description="Predicted 3'-5' exonuclease PolB-like" evidence="1">
    <location>
        <begin position="75"/>
        <end position="237"/>
    </location>
</feature>
<sequence>MIITLDIETIPSRSPAVLDALLAEAAAEKAAVTAPANYKDSAKIAEYIAAKHAEINASADERMRKTALDGARGQIAVAAVAINDAEPVSFWRKDWDDPGAEPFVLRSLFTYLNTAVESSGTRPVFVGHNIVGFDLRFIFQRCVVLGVRPPIFIPFSARPWDESVFDTMTSWAGVGNRVSMDKLCSALGLSAKGSEIEDEIDGSRVWDFVQAGRIADVATYCEGDVIRARNIYRRMTFAAAD</sequence>
<dbReference type="Proteomes" id="UP000307956">
    <property type="component" value="Unassembled WGS sequence"/>
</dbReference>
<evidence type="ECO:0000259" key="1">
    <source>
        <dbReference type="Pfam" id="PF10108"/>
    </source>
</evidence>
<dbReference type="GO" id="GO:0003676">
    <property type="term" value="F:nucleic acid binding"/>
    <property type="evidence" value="ECO:0007669"/>
    <property type="project" value="InterPro"/>
</dbReference>
<dbReference type="Pfam" id="PF10108">
    <property type="entry name" value="DNA_pol_B_exo2"/>
    <property type="match status" value="1"/>
</dbReference>
<comment type="caution">
    <text evidence="2">The sequence shown here is derived from an EMBL/GenBank/DDBJ whole genome shotgun (WGS) entry which is preliminary data.</text>
</comment>
<protein>
    <recommendedName>
        <fullName evidence="1">Predicted 3'-5' exonuclease PolB-like domain-containing protein</fullName>
    </recommendedName>
</protein>
<name>A0A4S4AWH4_9RHOO</name>
<reference evidence="2 3" key="1">
    <citation type="submission" date="2019-04" db="EMBL/GenBank/DDBJ databases">
        <title>Azoarcus rhizosphaerae sp. nov. isolated from rhizosphere of Ficus religiosa.</title>
        <authorList>
            <person name="Lin S.-Y."/>
            <person name="Hameed A."/>
            <person name="Hsu Y.-H."/>
            <person name="Young C.-C."/>
        </authorList>
    </citation>
    <scope>NUCLEOTIDE SEQUENCE [LARGE SCALE GENOMIC DNA]</scope>
    <source>
        <strain evidence="2 3">CC-YHH848</strain>
    </source>
</reference>
<evidence type="ECO:0000313" key="2">
    <source>
        <dbReference type="EMBL" id="THF64351.1"/>
    </source>
</evidence>
<gene>
    <name evidence="2" type="ORF">E6O51_03305</name>
</gene>
<dbReference type="EMBL" id="SSOD01000002">
    <property type="protein sequence ID" value="THF64351.1"/>
    <property type="molecule type" value="Genomic_DNA"/>
</dbReference>
<dbReference type="AlphaFoldDB" id="A0A4S4AWH4"/>
<accession>A0A4S4AWH4</accession>
<dbReference type="RefSeq" id="WP_136383540.1">
    <property type="nucleotide sequence ID" value="NZ_SSOD01000002.1"/>
</dbReference>
<dbReference type="InterPro" id="IPR036397">
    <property type="entry name" value="RNaseH_sf"/>
</dbReference>
<keyword evidence="3" id="KW-1185">Reference proteome</keyword>